<comment type="similarity">
    <text evidence="1">Belongs to the arrestin family.</text>
</comment>
<organism evidence="3 4">
    <name type="scientific">Penelope pileata</name>
    <dbReference type="NCBI Taxonomy" id="1118817"/>
    <lineage>
        <taxon>Eukaryota</taxon>
        <taxon>Metazoa</taxon>
        <taxon>Chordata</taxon>
        <taxon>Craniata</taxon>
        <taxon>Vertebrata</taxon>
        <taxon>Euteleostomi</taxon>
        <taxon>Archelosauria</taxon>
        <taxon>Archosauria</taxon>
        <taxon>Dinosauria</taxon>
        <taxon>Saurischia</taxon>
        <taxon>Theropoda</taxon>
        <taxon>Coelurosauria</taxon>
        <taxon>Aves</taxon>
        <taxon>Neognathae</taxon>
        <taxon>Galloanserae</taxon>
        <taxon>Galliformes</taxon>
        <taxon>Cracidae</taxon>
        <taxon>Penelope</taxon>
    </lineage>
</organism>
<feature type="non-terminal residue" evidence="3">
    <location>
        <position position="304"/>
    </location>
</feature>
<evidence type="ECO:0000313" key="4">
    <source>
        <dbReference type="Proteomes" id="UP000613066"/>
    </source>
</evidence>
<dbReference type="SMART" id="SM01017">
    <property type="entry name" value="Arrestin_C"/>
    <property type="match status" value="1"/>
</dbReference>
<dbReference type="Gene3D" id="2.60.40.640">
    <property type="match status" value="2"/>
</dbReference>
<evidence type="ECO:0000313" key="3">
    <source>
        <dbReference type="EMBL" id="NXC40870.1"/>
    </source>
</evidence>
<dbReference type="SUPFAM" id="SSF81296">
    <property type="entry name" value="E set domains"/>
    <property type="match status" value="2"/>
</dbReference>
<dbReference type="GO" id="GO:0005886">
    <property type="term" value="C:plasma membrane"/>
    <property type="evidence" value="ECO:0007669"/>
    <property type="project" value="TreeGrafter"/>
</dbReference>
<dbReference type="GO" id="GO:0015031">
    <property type="term" value="P:protein transport"/>
    <property type="evidence" value="ECO:0007669"/>
    <property type="project" value="TreeGrafter"/>
</dbReference>
<dbReference type="EMBL" id="WBMW01001623">
    <property type="protein sequence ID" value="NXC40870.1"/>
    <property type="molecule type" value="Genomic_DNA"/>
</dbReference>
<dbReference type="Pfam" id="PF02752">
    <property type="entry name" value="Arrestin_C"/>
    <property type="match status" value="1"/>
</dbReference>
<dbReference type="PANTHER" id="PTHR11188">
    <property type="entry name" value="ARRESTIN DOMAIN CONTAINING PROTEIN"/>
    <property type="match status" value="1"/>
</dbReference>
<sequence length="304" mass="33836">MTTVKAINFVLPETEVYLAGSSIDGQLVLNVRSTLVDPVVKVELVGRGYLSWNEEGNPQLDYNKSIACTNKAVYISKAKKFHIADGCLDSGIHTFDFHFSFPPELPSTFTSKVGCIFYFLQGICCSHGTILAKEKRYLLMQGISDDHMGHVKAVAPLVVEARNDVVYFCCFTQGSVILRISLEKNVFCPGETIVFMTDITNRTFYYIRKVVFAVHCVVLYRGFSSSGEQYTLEDRNEVMRLESWPGTAPFDAMRIINALVLPKPLPVTSLAKESKIMTFKYELVGTSNLPCVTSNIVVPIIIAA</sequence>
<dbReference type="PANTHER" id="PTHR11188:SF172">
    <property type="entry name" value="ARRESTIN DOMAIN-CONTAINING PROTEIN 5"/>
    <property type="match status" value="1"/>
</dbReference>
<dbReference type="Pfam" id="PF00339">
    <property type="entry name" value="Arrestin_N"/>
    <property type="match status" value="1"/>
</dbReference>
<name>A0A851NLQ3_9GALL</name>
<feature type="non-terminal residue" evidence="3">
    <location>
        <position position="1"/>
    </location>
</feature>
<evidence type="ECO:0000259" key="2">
    <source>
        <dbReference type="SMART" id="SM01017"/>
    </source>
</evidence>
<dbReference type="InterPro" id="IPR011022">
    <property type="entry name" value="Arrestin_C-like"/>
</dbReference>
<dbReference type="InterPro" id="IPR050357">
    <property type="entry name" value="Arrestin_domain-protein"/>
</dbReference>
<accession>A0A851NLQ3</accession>
<proteinExistence type="inferred from homology"/>
<dbReference type="InterPro" id="IPR014752">
    <property type="entry name" value="Arrestin-like_C"/>
</dbReference>
<dbReference type="AlphaFoldDB" id="A0A851NLQ3"/>
<keyword evidence="4" id="KW-1185">Reference proteome</keyword>
<gene>
    <name evidence="3" type="primary">Arrdc5</name>
    <name evidence="3" type="ORF">PENPIL_R15047</name>
</gene>
<dbReference type="OrthoDB" id="7785529at2759"/>
<dbReference type="GO" id="GO:0005768">
    <property type="term" value="C:endosome"/>
    <property type="evidence" value="ECO:0007669"/>
    <property type="project" value="TreeGrafter"/>
</dbReference>
<reference evidence="3" key="1">
    <citation type="submission" date="2019-09" db="EMBL/GenBank/DDBJ databases">
        <title>Bird 10,000 Genomes (B10K) Project - Family phase.</title>
        <authorList>
            <person name="Zhang G."/>
        </authorList>
    </citation>
    <scope>NUCLEOTIDE SEQUENCE</scope>
    <source>
        <strain evidence="3">B10K-DU-001-08</strain>
        <tissue evidence="3">Muscle</tissue>
    </source>
</reference>
<dbReference type="InterPro" id="IPR011021">
    <property type="entry name" value="Arrestin-like_N"/>
</dbReference>
<comment type="caution">
    <text evidence="3">The sequence shown here is derived from an EMBL/GenBank/DDBJ whole genome shotgun (WGS) entry which is preliminary data.</text>
</comment>
<dbReference type="Proteomes" id="UP000613066">
    <property type="component" value="Unassembled WGS sequence"/>
</dbReference>
<dbReference type="InterPro" id="IPR014756">
    <property type="entry name" value="Ig_E-set"/>
</dbReference>
<protein>
    <submittedName>
        <fullName evidence="3">ARRD5 protein</fullName>
    </submittedName>
</protein>
<feature type="domain" description="Arrestin C-terminal-like" evidence="2">
    <location>
        <begin position="172"/>
        <end position="303"/>
    </location>
</feature>
<evidence type="ECO:0000256" key="1">
    <source>
        <dbReference type="ARBA" id="ARBA00005298"/>
    </source>
</evidence>